<feature type="region of interest" description="Disordered" evidence="1">
    <location>
        <begin position="414"/>
        <end position="433"/>
    </location>
</feature>
<dbReference type="EMBL" id="JAIFRP010000022">
    <property type="protein sequence ID" value="KAK2585027.1"/>
    <property type="molecule type" value="Genomic_DNA"/>
</dbReference>
<name>A0AAD9RSA9_9HYME</name>
<feature type="compositionally biased region" description="Basic and acidic residues" evidence="1">
    <location>
        <begin position="372"/>
        <end position="402"/>
    </location>
</feature>
<organism evidence="3 4">
    <name type="scientific">Odynerus spinipes</name>
    <dbReference type="NCBI Taxonomy" id="1348599"/>
    <lineage>
        <taxon>Eukaryota</taxon>
        <taxon>Metazoa</taxon>
        <taxon>Ecdysozoa</taxon>
        <taxon>Arthropoda</taxon>
        <taxon>Hexapoda</taxon>
        <taxon>Insecta</taxon>
        <taxon>Pterygota</taxon>
        <taxon>Neoptera</taxon>
        <taxon>Endopterygota</taxon>
        <taxon>Hymenoptera</taxon>
        <taxon>Apocrita</taxon>
        <taxon>Aculeata</taxon>
        <taxon>Vespoidea</taxon>
        <taxon>Vespidae</taxon>
        <taxon>Eumeninae</taxon>
        <taxon>Odynerus</taxon>
    </lineage>
</organism>
<evidence type="ECO:0000313" key="3">
    <source>
        <dbReference type="EMBL" id="KAK2585027.1"/>
    </source>
</evidence>
<dbReference type="Proteomes" id="UP001258017">
    <property type="component" value="Unassembled WGS sequence"/>
</dbReference>
<feature type="region of interest" description="Disordered" evidence="1">
    <location>
        <begin position="349"/>
        <end position="408"/>
    </location>
</feature>
<reference evidence="3" key="2">
    <citation type="journal article" date="2023" name="Commun. Biol.">
        <title>Intrasexual cuticular hydrocarbon dimorphism in a wasp sheds light on hydrocarbon biosynthesis genes in Hymenoptera.</title>
        <authorList>
            <person name="Moris V.C."/>
            <person name="Podsiadlowski L."/>
            <person name="Martin S."/>
            <person name="Oeyen J.P."/>
            <person name="Donath A."/>
            <person name="Petersen M."/>
            <person name="Wilbrandt J."/>
            <person name="Misof B."/>
            <person name="Liedtke D."/>
            <person name="Thamm M."/>
            <person name="Scheiner R."/>
            <person name="Schmitt T."/>
            <person name="Niehuis O."/>
        </authorList>
    </citation>
    <scope>NUCLEOTIDE SEQUENCE</scope>
    <source>
        <strain evidence="3">GBR_01_08_01A</strain>
    </source>
</reference>
<dbReference type="PROSITE" id="PS50217">
    <property type="entry name" value="BZIP"/>
    <property type="match status" value="1"/>
</dbReference>
<evidence type="ECO:0000313" key="4">
    <source>
        <dbReference type="Proteomes" id="UP001258017"/>
    </source>
</evidence>
<proteinExistence type="predicted"/>
<dbReference type="Pfam" id="PF07716">
    <property type="entry name" value="bZIP_2"/>
    <property type="match status" value="1"/>
</dbReference>
<comment type="caution">
    <text evidence="3">The sequence shown here is derived from an EMBL/GenBank/DDBJ whole genome shotgun (WGS) entry which is preliminary data.</text>
</comment>
<dbReference type="PANTHER" id="PTHR23334">
    <property type="entry name" value="CCAAT/ENHANCER BINDING PROTEIN"/>
    <property type="match status" value="1"/>
</dbReference>
<sequence length="480" mass="53652">MTGVGVGSKEGVATFIVHGRASKIPPISESLPTSNISFEEGGVNNVPKPCSRLPQPLSASRGVRSRPLEEEVASRAKLETIPLLSPNMESDLLKEPWIFPQTKTIAPVEEDSVTTFPEWEENFQDLSGWCMDPFQGQCDFPIGELAPFKLSGTKYEDKGVLSLEEGVSENARGVNEKKWSPKMNSLGDTALSGSKYHPFLPSTNSTFDCKKELDEAEFNESNAWLKLPRRNNSVTDSKRNTSNVNNVPINSQQRIGNLDLDDSRHSTFESTENNQPLTWDMLNTVQISGSDTFDLLSYLCEDEMPSSSGSTSTEASAIFNSRSPIEQLPTVAQNADNAAEAEMNVDTVRRPVQTRSTSTITPSSETFPVSSRRSERTRTTTSSRVEKRYSTGRREIKKRPVEDTASTRISSFNYRESREKNNEASRKSRMNKKVKETEMALRVIELEKDNRILKMKVEELEKLVTSMRTALLRSALKKES</sequence>
<protein>
    <recommendedName>
        <fullName evidence="2">BZIP domain-containing protein</fullName>
    </recommendedName>
</protein>
<dbReference type="AlphaFoldDB" id="A0AAD9RSA9"/>
<feature type="domain" description="BZIP" evidence="2">
    <location>
        <begin position="411"/>
        <end position="474"/>
    </location>
</feature>
<dbReference type="GO" id="GO:0005634">
    <property type="term" value="C:nucleus"/>
    <property type="evidence" value="ECO:0007669"/>
    <property type="project" value="UniProtKB-ARBA"/>
</dbReference>
<dbReference type="Gene3D" id="1.20.5.170">
    <property type="match status" value="1"/>
</dbReference>
<evidence type="ECO:0000259" key="2">
    <source>
        <dbReference type="PROSITE" id="PS50217"/>
    </source>
</evidence>
<keyword evidence="4" id="KW-1185">Reference proteome</keyword>
<accession>A0AAD9RSA9</accession>
<dbReference type="InterPro" id="IPR004827">
    <property type="entry name" value="bZIP"/>
</dbReference>
<dbReference type="SUPFAM" id="SSF57959">
    <property type="entry name" value="Leucine zipper domain"/>
    <property type="match status" value="1"/>
</dbReference>
<feature type="compositionally biased region" description="Polar residues" evidence="1">
    <location>
        <begin position="353"/>
        <end position="369"/>
    </location>
</feature>
<dbReference type="GO" id="GO:0006351">
    <property type="term" value="P:DNA-templated transcription"/>
    <property type="evidence" value="ECO:0007669"/>
    <property type="project" value="InterPro"/>
</dbReference>
<reference evidence="3" key="1">
    <citation type="submission" date="2021-08" db="EMBL/GenBank/DDBJ databases">
        <authorList>
            <person name="Misof B."/>
            <person name="Oliver O."/>
            <person name="Podsiadlowski L."/>
            <person name="Donath A."/>
            <person name="Peters R."/>
            <person name="Mayer C."/>
            <person name="Rust J."/>
            <person name="Gunkel S."/>
            <person name="Lesny P."/>
            <person name="Martin S."/>
            <person name="Oeyen J.P."/>
            <person name="Petersen M."/>
            <person name="Panagiotis P."/>
            <person name="Wilbrandt J."/>
            <person name="Tanja T."/>
        </authorList>
    </citation>
    <scope>NUCLEOTIDE SEQUENCE</scope>
    <source>
        <strain evidence="3">GBR_01_08_01A</strain>
        <tissue evidence="3">Thorax + abdomen</tissue>
    </source>
</reference>
<dbReference type="GO" id="GO:0000978">
    <property type="term" value="F:RNA polymerase II cis-regulatory region sequence-specific DNA binding"/>
    <property type="evidence" value="ECO:0007669"/>
    <property type="project" value="TreeGrafter"/>
</dbReference>
<dbReference type="GO" id="GO:0000981">
    <property type="term" value="F:DNA-binding transcription factor activity, RNA polymerase II-specific"/>
    <property type="evidence" value="ECO:0007669"/>
    <property type="project" value="TreeGrafter"/>
</dbReference>
<feature type="compositionally biased region" description="Basic and acidic residues" evidence="1">
    <location>
        <begin position="415"/>
        <end position="426"/>
    </location>
</feature>
<dbReference type="CDD" id="cd14813">
    <property type="entry name" value="bZIP_BmCbz-like"/>
    <property type="match status" value="1"/>
</dbReference>
<evidence type="ECO:0000256" key="1">
    <source>
        <dbReference type="SAM" id="MobiDB-lite"/>
    </source>
</evidence>
<dbReference type="InterPro" id="IPR031106">
    <property type="entry name" value="C/EBP"/>
</dbReference>
<dbReference type="InterPro" id="IPR046347">
    <property type="entry name" value="bZIP_sf"/>
</dbReference>
<dbReference type="PANTHER" id="PTHR23334:SF20">
    <property type="entry name" value="BASIC LEUCINE ZIPPER 24"/>
    <property type="match status" value="1"/>
</dbReference>
<gene>
    <name evidence="3" type="ORF">KPH14_008551</name>
</gene>